<dbReference type="Proteomes" id="UP001345963">
    <property type="component" value="Unassembled WGS sequence"/>
</dbReference>
<evidence type="ECO:0000313" key="2">
    <source>
        <dbReference type="EMBL" id="MED6241713.1"/>
    </source>
</evidence>
<dbReference type="EMBL" id="JAHUTI010030074">
    <property type="protein sequence ID" value="MED6241713.1"/>
    <property type="molecule type" value="Genomic_DNA"/>
</dbReference>
<sequence length="66" mass="7493">MQAEDAEMEHWIISQHSPTSTDYNTDSASDGSESEATSMKTTQEKLENTFRKHRCLAVKIWGVIFS</sequence>
<feature type="region of interest" description="Disordered" evidence="1">
    <location>
        <begin position="1"/>
        <end position="42"/>
    </location>
</feature>
<evidence type="ECO:0000313" key="3">
    <source>
        <dbReference type="Proteomes" id="UP001345963"/>
    </source>
</evidence>
<protein>
    <submittedName>
        <fullName evidence="2">Uncharacterized protein</fullName>
    </submittedName>
</protein>
<name>A0ABU7AUH2_9TELE</name>
<reference evidence="2 3" key="1">
    <citation type="submission" date="2021-07" db="EMBL/GenBank/DDBJ databases">
        <authorList>
            <person name="Palmer J.M."/>
        </authorList>
    </citation>
    <scope>NUCLEOTIDE SEQUENCE [LARGE SCALE GENOMIC DNA]</scope>
    <source>
        <strain evidence="2 3">AT_MEX2019</strain>
        <tissue evidence="2">Muscle</tissue>
    </source>
</reference>
<evidence type="ECO:0000256" key="1">
    <source>
        <dbReference type="SAM" id="MobiDB-lite"/>
    </source>
</evidence>
<organism evidence="2 3">
    <name type="scientific">Ataeniobius toweri</name>
    <dbReference type="NCBI Taxonomy" id="208326"/>
    <lineage>
        <taxon>Eukaryota</taxon>
        <taxon>Metazoa</taxon>
        <taxon>Chordata</taxon>
        <taxon>Craniata</taxon>
        <taxon>Vertebrata</taxon>
        <taxon>Euteleostomi</taxon>
        <taxon>Actinopterygii</taxon>
        <taxon>Neopterygii</taxon>
        <taxon>Teleostei</taxon>
        <taxon>Neoteleostei</taxon>
        <taxon>Acanthomorphata</taxon>
        <taxon>Ovalentaria</taxon>
        <taxon>Atherinomorphae</taxon>
        <taxon>Cyprinodontiformes</taxon>
        <taxon>Goodeidae</taxon>
        <taxon>Ataeniobius</taxon>
    </lineage>
</organism>
<comment type="caution">
    <text evidence="2">The sequence shown here is derived from an EMBL/GenBank/DDBJ whole genome shotgun (WGS) entry which is preliminary data.</text>
</comment>
<gene>
    <name evidence="2" type="ORF">ATANTOWER_024932</name>
</gene>
<feature type="compositionally biased region" description="Polar residues" evidence="1">
    <location>
        <begin position="14"/>
        <end position="41"/>
    </location>
</feature>
<keyword evidence="3" id="KW-1185">Reference proteome</keyword>
<accession>A0ABU7AUH2</accession>
<proteinExistence type="predicted"/>